<dbReference type="InterPro" id="IPR028351">
    <property type="entry name" value="CyaE"/>
</dbReference>
<dbReference type="SUPFAM" id="SSF56954">
    <property type="entry name" value="Outer membrane efflux proteins (OEP)"/>
    <property type="match status" value="1"/>
</dbReference>
<evidence type="ECO:0000256" key="1">
    <source>
        <dbReference type="ARBA" id="ARBA00007613"/>
    </source>
</evidence>
<dbReference type="Proteomes" id="UP000001235">
    <property type="component" value="Chromosome"/>
</dbReference>
<dbReference type="PANTHER" id="PTHR30203:SF29">
    <property type="entry name" value="PROTEIN CYAE"/>
    <property type="match status" value="1"/>
</dbReference>
<keyword evidence="2" id="KW-0204">Cytolysis</keyword>
<gene>
    <name evidence="4" type="ordered locus">Galf_1759</name>
</gene>
<reference evidence="4 5" key="1">
    <citation type="submission" date="2010-08" db="EMBL/GenBank/DDBJ databases">
        <title>Complete sequence of Gallionella capsiferriformans ES-2.</title>
        <authorList>
            <consortium name="US DOE Joint Genome Institute"/>
            <person name="Lucas S."/>
            <person name="Copeland A."/>
            <person name="Lapidus A."/>
            <person name="Cheng J.-F."/>
            <person name="Bruce D."/>
            <person name="Goodwin L."/>
            <person name="Pitluck S."/>
            <person name="Chertkov O."/>
            <person name="Davenport K.W."/>
            <person name="Detter J.C."/>
            <person name="Han C."/>
            <person name="Tapia R."/>
            <person name="Land M."/>
            <person name="Hauser L."/>
            <person name="Chang Y.-J."/>
            <person name="Jeffries C."/>
            <person name="Kyrpides N."/>
            <person name="Ivanova N."/>
            <person name="Mikhailova N."/>
            <person name="Shelobolina E.S."/>
            <person name="Picardal F."/>
            <person name="Roden E."/>
            <person name="Emerson D."/>
            <person name="Woyke T."/>
        </authorList>
    </citation>
    <scope>NUCLEOTIDE SEQUENCE [LARGE SCALE GENOMIC DNA]</scope>
    <source>
        <strain evidence="4 5">ES-2</strain>
    </source>
</reference>
<dbReference type="EMBL" id="CP002159">
    <property type="protein sequence ID" value="ADL55770.1"/>
    <property type="molecule type" value="Genomic_DNA"/>
</dbReference>
<dbReference type="HOGENOM" id="CLU_012817_10_2_4"/>
<keyword evidence="5" id="KW-1185">Reference proteome</keyword>
<evidence type="ECO:0000256" key="3">
    <source>
        <dbReference type="SAM" id="SignalP"/>
    </source>
</evidence>
<dbReference type="Pfam" id="PF02321">
    <property type="entry name" value="OEP"/>
    <property type="match status" value="2"/>
</dbReference>
<keyword evidence="2" id="KW-0472">Membrane</keyword>
<feature type="chain" id="PRO_5003128209" description="Protein CyaE" evidence="3">
    <location>
        <begin position="36"/>
        <end position="473"/>
    </location>
</feature>
<comment type="function">
    <text evidence="2">CyaE is necessary for transport of calmodulin-sensitive adenylate cyclase-hemolysin (cyclolysin).</text>
</comment>
<evidence type="ECO:0000256" key="2">
    <source>
        <dbReference type="PIRNR" id="PIRNR001892"/>
    </source>
</evidence>
<organism evidence="4 5">
    <name type="scientific">Gallionella capsiferriformans (strain ES-2)</name>
    <name type="common">Gallionella ferruginea capsiferriformans (strain ES-2)</name>
    <dbReference type="NCBI Taxonomy" id="395494"/>
    <lineage>
        <taxon>Bacteria</taxon>
        <taxon>Pseudomonadati</taxon>
        <taxon>Pseudomonadota</taxon>
        <taxon>Betaproteobacteria</taxon>
        <taxon>Nitrosomonadales</taxon>
        <taxon>Gallionellaceae</taxon>
        <taxon>Gallionella</taxon>
    </lineage>
</organism>
<accession>D9SGX3</accession>
<comment type="subcellular location">
    <subcellularLocation>
        <location evidence="2">Cell outer membrane</location>
        <topology evidence="2">Peripheral membrane protein</topology>
    </subcellularLocation>
</comment>
<dbReference type="Gene3D" id="1.20.1600.10">
    <property type="entry name" value="Outer membrane efflux proteins (OEP)"/>
    <property type="match status" value="1"/>
</dbReference>
<keyword evidence="2" id="KW-0998">Cell outer membrane</keyword>
<keyword evidence="2" id="KW-0354">Hemolysis</keyword>
<dbReference type="InterPro" id="IPR010131">
    <property type="entry name" value="MdtP/NodT-like"/>
</dbReference>
<sequence length="473" mass="49973" precursor="true">MYAHLKRQVPVALPRIVGNVALALCILLASTESQASDTSDPLLTESRLTPLAPCTETQNDRTFDLIDIVNTALCNNPQTREVWANSRAQAAQVGVISGGYLPGVSVSVSENQSTPGNKLSSLGLNFSYLLYDFGARAANLENARQLLISVSATQNNTVQTLFLAAVQAYYQTRSTLAAFDASVVSEQAAQESLKVAAARYQSGSTTPADKLTAQTAYSQATLNRITAHGAMKIAQGSLANILGIDANLGVKLASGSTPVDNGQDKFDAIEQSIVTLIETARLNRPDLLAAQAAVKAAQAAADAARAAGMPTLSMTAAANQNNNAGVNTHGSSLGLAVSVPLFSGFTPTYRIRAADAQVESKKAQMDRIRLQIALDVWNAYQNLATASQNRRSTSDLLSSAEQSERVASGRYRAGAGTMLDLLNAQTILASARQQRIQADLNWNISRATLAQAMGSLDAQLLTSLPDVTTSFKP</sequence>
<dbReference type="KEGG" id="gca:Galf_1759"/>
<dbReference type="PANTHER" id="PTHR30203">
    <property type="entry name" value="OUTER MEMBRANE CATION EFFLUX PROTEIN"/>
    <property type="match status" value="1"/>
</dbReference>
<name>D9SGX3_GALCS</name>
<dbReference type="GO" id="GO:0009279">
    <property type="term" value="C:cell outer membrane"/>
    <property type="evidence" value="ECO:0007669"/>
    <property type="project" value="UniProtKB-SubCell"/>
</dbReference>
<evidence type="ECO:0000313" key="5">
    <source>
        <dbReference type="Proteomes" id="UP000001235"/>
    </source>
</evidence>
<dbReference type="STRING" id="395494.Galf_1759"/>
<dbReference type="OrthoDB" id="8553524at2"/>
<protein>
    <recommendedName>
        <fullName evidence="2">Protein CyaE</fullName>
    </recommendedName>
</protein>
<keyword evidence="3" id="KW-0732">Signal</keyword>
<keyword evidence="2" id="KW-0813">Transport</keyword>
<evidence type="ECO:0000313" key="4">
    <source>
        <dbReference type="EMBL" id="ADL55770.1"/>
    </source>
</evidence>
<dbReference type="AlphaFoldDB" id="D9SGX3"/>
<dbReference type="GO" id="GO:0015562">
    <property type="term" value="F:efflux transmembrane transporter activity"/>
    <property type="evidence" value="ECO:0007669"/>
    <property type="project" value="InterPro"/>
</dbReference>
<feature type="signal peptide" evidence="3">
    <location>
        <begin position="1"/>
        <end position="35"/>
    </location>
</feature>
<dbReference type="RefSeq" id="WP_013293708.1">
    <property type="nucleotide sequence ID" value="NC_014394.1"/>
</dbReference>
<dbReference type="eggNOG" id="COG1538">
    <property type="taxonomic scope" value="Bacteria"/>
</dbReference>
<dbReference type="PIRSF" id="PIRSF001892">
    <property type="entry name" value="CyaE"/>
    <property type="match status" value="1"/>
</dbReference>
<proteinExistence type="inferred from homology"/>
<dbReference type="InterPro" id="IPR003423">
    <property type="entry name" value="OMP_efflux"/>
</dbReference>
<comment type="similarity">
    <text evidence="1 2">Belongs to the outer membrane factor (OMF) (TC 1.B.17) family.</text>
</comment>
<dbReference type="GO" id="GO:0031640">
    <property type="term" value="P:killing of cells of another organism"/>
    <property type="evidence" value="ECO:0007669"/>
    <property type="project" value="UniProtKB-KW"/>
</dbReference>